<comment type="caution">
    <text evidence="1">The sequence shown here is derived from an EMBL/GenBank/DDBJ whole genome shotgun (WGS) entry which is preliminary data.</text>
</comment>
<gene>
    <name evidence="1" type="ORF">BDM02DRAFT_1922617</name>
</gene>
<reference evidence="1" key="2">
    <citation type="journal article" date="2020" name="Nat. Commun.">
        <title>Large-scale genome sequencing of mycorrhizal fungi provides insights into the early evolution of symbiotic traits.</title>
        <authorList>
            <person name="Miyauchi S."/>
            <person name="Kiss E."/>
            <person name="Kuo A."/>
            <person name="Drula E."/>
            <person name="Kohler A."/>
            <person name="Sanchez-Garcia M."/>
            <person name="Morin E."/>
            <person name="Andreopoulos B."/>
            <person name="Barry K.W."/>
            <person name="Bonito G."/>
            <person name="Buee M."/>
            <person name="Carver A."/>
            <person name="Chen C."/>
            <person name="Cichocki N."/>
            <person name="Clum A."/>
            <person name="Culley D."/>
            <person name="Crous P.W."/>
            <person name="Fauchery L."/>
            <person name="Girlanda M."/>
            <person name="Hayes R.D."/>
            <person name="Keri Z."/>
            <person name="LaButti K."/>
            <person name="Lipzen A."/>
            <person name="Lombard V."/>
            <person name="Magnuson J."/>
            <person name="Maillard F."/>
            <person name="Murat C."/>
            <person name="Nolan M."/>
            <person name="Ohm R.A."/>
            <person name="Pangilinan J."/>
            <person name="Pereira M.F."/>
            <person name="Perotto S."/>
            <person name="Peter M."/>
            <person name="Pfister S."/>
            <person name="Riley R."/>
            <person name="Sitrit Y."/>
            <person name="Stielow J.B."/>
            <person name="Szollosi G."/>
            <person name="Zifcakova L."/>
            <person name="Stursova M."/>
            <person name="Spatafora J.W."/>
            <person name="Tedersoo L."/>
            <person name="Vaario L.M."/>
            <person name="Yamada A."/>
            <person name="Yan M."/>
            <person name="Wang P."/>
            <person name="Xu J."/>
            <person name="Bruns T."/>
            <person name="Baldrian P."/>
            <person name="Vilgalys R."/>
            <person name="Dunand C."/>
            <person name="Henrissat B."/>
            <person name="Grigoriev I.V."/>
            <person name="Hibbett D."/>
            <person name="Nagy L.G."/>
            <person name="Martin F.M."/>
        </authorList>
    </citation>
    <scope>NUCLEOTIDE SEQUENCE</scope>
    <source>
        <strain evidence="1">P2</strain>
    </source>
</reference>
<proteinExistence type="predicted"/>
<evidence type="ECO:0000313" key="2">
    <source>
        <dbReference type="Proteomes" id="UP000886501"/>
    </source>
</evidence>
<sequence length="177" mass="19672">MADEALAAFDRELQILSKVTETFATTLPSLVPSGDVNVHTLRNQIFAHTLVRMAFIHLNIKFAANDISANVRCVEAAIVIVKLFDDIDLARLEVLPPTMANAWLTAGQVFIQEIVRLTTIGSQPSDVLPITTRKEEVTNLLDRLELMMATVGAKAPIFSLQHVVLRKSRDEQIIIRD</sequence>
<accession>A0ACB6ZVK6</accession>
<evidence type="ECO:0000313" key="1">
    <source>
        <dbReference type="EMBL" id="KAF9653433.1"/>
    </source>
</evidence>
<dbReference type="Proteomes" id="UP000886501">
    <property type="component" value="Unassembled WGS sequence"/>
</dbReference>
<protein>
    <submittedName>
        <fullName evidence="1">Uncharacterized protein</fullName>
    </submittedName>
</protein>
<organism evidence="1 2">
    <name type="scientific">Thelephora ganbajun</name>
    <name type="common">Ganba fungus</name>
    <dbReference type="NCBI Taxonomy" id="370292"/>
    <lineage>
        <taxon>Eukaryota</taxon>
        <taxon>Fungi</taxon>
        <taxon>Dikarya</taxon>
        <taxon>Basidiomycota</taxon>
        <taxon>Agaricomycotina</taxon>
        <taxon>Agaricomycetes</taxon>
        <taxon>Thelephorales</taxon>
        <taxon>Thelephoraceae</taxon>
        <taxon>Thelephora</taxon>
    </lineage>
</organism>
<keyword evidence="2" id="KW-1185">Reference proteome</keyword>
<name>A0ACB6ZVK6_THEGA</name>
<reference evidence="1" key="1">
    <citation type="submission" date="2019-10" db="EMBL/GenBank/DDBJ databases">
        <authorList>
            <consortium name="DOE Joint Genome Institute"/>
            <person name="Kuo A."/>
            <person name="Miyauchi S."/>
            <person name="Kiss E."/>
            <person name="Drula E."/>
            <person name="Kohler A."/>
            <person name="Sanchez-Garcia M."/>
            <person name="Andreopoulos B."/>
            <person name="Barry K.W."/>
            <person name="Bonito G."/>
            <person name="Buee M."/>
            <person name="Carver A."/>
            <person name="Chen C."/>
            <person name="Cichocki N."/>
            <person name="Clum A."/>
            <person name="Culley D."/>
            <person name="Crous P.W."/>
            <person name="Fauchery L."/>
            <person name="Girlanda M."/>
            <person name="Hayes R."/>
            <person name="Keri Z."/>
            <person name="Labutti K."/>
            <person name="Lipzen A."/>
            <person name="Lombard V."/>
            <person name="Magnuson J."/>
            <person name="Maillard F."/>
            <person name="Morin E."/>
            <person name="Murat C."/>
            <person name="Nolan M."/>
            <person name="Ohm R."/>
            <person name="Pangilinan J."/>
            <person name="Pereira M."/>
            <person name="Perotto S."/>
            <person name="Peter M."/>
            <person name="Riley R."/>
            <person name="Sitrit Y."/>
            <person name="Stielow B."/>
            <person name="Szollosi G."/>
            <person name="Zifcakova L."/>
            <person name="Stursova M."/>
            <person name="Spatafora J.W."/>
            <person name="Tedersoo L."/>
            <person name="Vaario L.-M."/>
            <person name="Yamada A."/>
            <person name="Yan M."/>
            <person name="Wang P."/>
            <person name="Xu J."/>
            <person name="Bruns T."/>
            <person name="Baldrian P."/>
            <person name="Vilgalys R."/>
            <person name="Henrissat B."/>
            <person name="Grigoriev I.V."/>
            <person name="Hibbett D."/>
            <person name="Nagy L.G."/>
            <person name="Martin F.M."/>
        </authorList>
    </citation>
    <scope>NUCLEOTIDE SEQUENCE</scope>
    <source>
        <strain evidence="1">P2</strain>
    </source>
</reference>
<dbReference type="EMBL" id="MU117964">
    <property type="protein sequence ID" value="KAF9653433.1"/>
    <property type="molecule type" value="Genomic_DNA"/>
</dbReference>